<dbReference type="GO" id="GO:0007059">
    <property type="term" value="P:chromosome segregation"/>
    <property type="evidence" value="ECO:0007669"/>
    <property type="project" value="UniProtKB-KW"/>
</dbReference>
<feature type="compositionally biased region" description="Gly residues" evidence="11">
    <location>
        <begin position="188"/>
        <end position="203"/>
    </location>
</feature>
<accession>A0A0G4E8R6</accession>
<feature type="region of interest" description="Disordered" evidence="11">
    <location>
        <begin position="188"/>
        <end position="225"/>
    </location>
</feature>
<sequence length="399" mass="43459">MPSPPVRRAKWEPCRRKSQSSALPDGAAKPDLTARVHRTAARGALSSVGVESLTFRQLVPADMDDIAKLHCEWFPLKYDNQFYEGICNGYYFALAAVYYPPRPSLPSPTPPPTRSPHTCTHTSLQIDEAGGCGDDPCAHTAMNGTDDRATSATECVSGCLPPLPRIGSPPGCVRNSVARCQGMADVDGSGGASADGGGSGSGGQEEVCCDDGGGEEDGEDGEGGEPVIVGVITVSTHKKHIHDDDVSTVLACGWPWETQNLAYILTLGVADEFRRRGLARELILRTLQHYRQSEPAIKAIYLHVVTYNKAAIRLYESLQFQQLKHIPEFYQLLGKMYDSYLYACYINGGMPPLARRISNALSSLTGWSLQMRRTIRRCKHRDTGSRLLLPQTSHPPSSE</sequence>
<protein>
    <recommendedName>
        <fullName evidence="8">N-alpha-acetyltransferase 60</fullName>
        <ecNumber evidence="7">2.3.1.259</ecNumber>
        <ecNumber evidence="1">2.3.1.48</ecNumber>
    </recommendedName>
</protein>
<keyword evidence="4" id="KW-0156">Chromatin regulator</keyword>
<dbReference type="VEuPathDB" id="CryptoDB:Vbra_11002"/>
<evidence type="ECO:0000256" key="4">
    <source>
        <dbReference type="ARBA" id="ARBA00022853"/>
    </source>
</evidence>
<dbReference type="InParanoid" id="A0A0G4E8R6"/>
<dbReference type="InterPro" id="IPR016181">
    <property type="entry name" value="Acyl_CoA_acyltransferase"/>
</dbReference>
<comment type="catalytic activity">
    <reaction evidence="10">
        <text>N-terminal L-methionyl-[transmembrane protein] + acetyl-CoA = N-terminal N(alpha)-acetyl-L-methionyl-[transmembrane protein] + CoA + H(+)</text>
        <dbReference type="Rhea" id="RHEA:50604"/>
        <dbReference type="Rhea" id="RHEA-COMP:12745"/>
        <dbReference type="Rhea" id="RHEA-COMP:12746"/>
        <dbReference type="ChEBI" id="CHEBI:15378"/>
        <dbReference type="ChEBI" id="CHEBI:57287"/>
        <dbReference type="ChEBI" id="CHEBI:57288"/>
        <dbReference type="ChEBI" id="CHEBI:64731"/>
        <dbReference type="ChEBI" id="CHEBI:133414"/>
        <dbReference type="EC" id="2.3.1.259"/>
    </reaction>
</comment>
<evidence type="ECO:0000256" key="8">
    <source>
        <dbReference type="ARBA" id="ARBA00026144"/>
    </source>
</evidence>
<dbReference type="OMA" id="TIRRCKH"/>
<feature type="compositionally biased region" description="Acidic residues" evidence="11">
    <location>
        <begin position="207"/>
        <end position="223"/>
    </location>
</feature>
<dbReference type="CDD" id="cd04301">
    <property type="entry name" value="NAT_SF"/>
    <property type="match status" value="1"/>
</dbReference>
<evidence type="ECO:0000259" key="12">
    <source>
        <dbReference type="PROSITE" id="PS51186"/>
    </source>
</evidence>
<dbReference type="SUPFAM" id="SSF55729">
    <property type="entry name" value="Acyl-CoA N-acyltransferases (Nat)"/>
    <property type="match status" value="1"/>
</dbReference>
<dbReference type="Proteomes" id="UP000041254">
    <property type="component" value="Unassembled WGS sequence"/>
</dbReference>
<evidence type="ECO:0000313" key="14">
    <source>
        <dbReference type="Proteomes" id="UP000041254"/>
    </source>
</evidence>
<evidence type="ECO:0000256" key="6">
    <source>
        <dbReference type="ARBA" id="ARBA00025774"/>
    </source>
</evidence>
<comment type="similarity">
    <text evidence="6">Belongs to the acetyltransferase family. NAA60 subfamily.</text>
</comment>
<keyword evidence="3" id="KW-0159">Chromosome partition</keyword>
<dbReference type="PANTHER" id="PTHR14744:SF15">
    <property type="entry name" value="N-ALPHA-ACETYLTRANSFERASE 60"/>
    <property type="match status" value="1"/>
</dbReference>
<dbReference type="PROSITE" id="PS51186">
    <property type="entry name" value="GNAT"/>
    <property type="match status" value="1"/>
</dbReference>
<feature type="domain" description="N-acetyltransferase" evidence="12">
    <location>
        <begin position="248"/>
        <end position="358"/>
    </location>
</feature>
<organism evidence="13 14">
    <name type="scientific">Vitrella brassicaformis (strain CCMP3155)</name>
    <dbReference type="NCBI Taxonomy" id="1169540"/>
    <lineage>
        <taxon>Eukaryota</taxon>
        <taxon>Sar</taxon>
        <taxon>Alveolata</taxon>
        <taxon>Colpodellida</taxon>
        <taxon>Vitrellaceae</taxon>
        <taxon>Vitrella</taxon>
    </lineage>
</organism>
<dbReference type="STRING" id="1169540.A0A0G4E8R6"/>
<keyword evidence="14" id="KW-1185">Reference proteome</keyword>
<evidence type="ECO:0000313" key="13">
    <source>
        <dbReference type="EMBL" id="CEL92276.1"/>
    </source>
</evidence>
<comment type="catalytic activity">
    <reaction evidence="9">
        <text>L-lysyl-[protein] + acetyl-CoA = N(6)-acetyl-L-lysyl-[protein] + CoA + H(+)</text>
        <dbReference type="Rhea" id="RHEA:45948"/>
        <dbReference type="Rhea" id="RHEA-COMP:9752"/>
        <dbReference type="Rhea" id="RHEA-COMP:10731"/>
        <dbReference type="ChEBI" id="CHEBI:15378"/>
        <dbReference type="ChEBI" id="CHEBI:29969"/>
        <dbReference type="ChEBI" id="CHEBI:57287"/>
        <dbReference type="ChEBI" id="CHEBI:57288"/>
        <dbReference type="ChEBI" id="CHEBI:61930"/>
        <dbReference type="EC" id="2.3.1.48"/>
    </reaction>
</comment>
<evidence type="ECO:0000256" key="9">
    <source>
        <dbReference type="ARBA" id="ARBA00048017"/>
    </source>
</evidence>
<dbReference type="EC" id="2.3.1.259" evidence="7"/>
<name>A0A0G4E8R6_VITBC</name>
<dbReference type="OrthoDB" id="47374at2759"/>
<keyword evidence="5" id="KW-0012">Acyltransferase</keyword>
<evidence type="ECO:0000256" key="10">
    <source>
        <dbReference type="ARBA" id="ARBA00048848"/>
    </source>
</evidence>
<dbReference type="Gene3D" id="3.40.630.30">
    <property type="match status" value="2"/>
</dbReference>
<evidence type="ECO:0000256" key="7">
    <source>
        <dbReference type="ARBA" id="ARBA00026111"/>
    </source>
</evidence>
<dbReference type="GO" id="GO:0004402">
    <property type="term" value="F:histone acetyltransferase activity"/>
    <property type="evidence" value="ECO:0007669"/>
    <property type="project" value="TreeGrafter"/>
</dbReference>
<dbReference type="InterPro" id="IPR000182">
    <property type="entry name" value="GNAT_dom"/>
</dbReference>
<evidence type="ECO:0000256" key="5">
    <source>
        <dbReference type="ARBA" id="ARBA00023315"/>
    </source>
</evidence>
<proteinExistence type="inferred from homology"/>
<dbReference type="InterPro" id="IPR045141">
    <property type="entry name" value="NAA60-like"/>
</dbReference>
<evidence type="ECO:0000256" key="2">
    <source>
        <dbReference type="ARBA" id="ARBA00022679"/>
    </source>
</evidence>
<feature type="region of interest" description="Disordered" evidence="11">
    <location>
        <begin position="1"/>
        <end position="29"/>
    </location>
</feature>
<evidence type="ECO:0000256" key="3">
    <source>
        <dbReference type="ARBA" id="ARBA00022829"/>
    </source>
</evidence>
<dbReference type="EMBL" id="CDMY01000061">
    <property type="protein sequence ID" value="CEL92276.1"/>
    <property type="molecule type" value="Genomic_DNA"/>
</dbReference>
<dbReference type="PANTHER" id="PTHR14744">
    <property type="entry name" value="N-ALPHA-ACETYLTRANSFERASE 60"/>
    <property type="match status" value="1"/>
</dbReference>
<dbReference type="AlphaFoldDB" id="A0A0G4E8R6"/>
<dbReference type="Pfam" id="PF00583">
    <property type="entry name" value="Acetyltransf_1"/>
    <property type="match status" value="1"/>
</dbReference>
<evidence type="ECO:0000256" key="1">
    <source>
        <dbReference type="ARBA" id="ARBA00013184"/>
    </source>
</evidence>
<dbReference type="EC" id="2.3.1.48" evidence="1"/>
<dbReference type="GO" id="GO:0120518">
    <property type="term" value="F:protein N-terminal-methionine acetyltransferase activity"/>
    <property type="evidence" value="ECO:0007669"/>
    <property type="project" value="UniProtKB-EC"/>
</dbReference>
<keyword evidence="2" id="KW-0808">Transferase</keyword>
<evidence type="ECO:0000256" key="11">
    <source>
        <dbReference type="SAM" id="MobiDB-lite"/>
    </source>
</evidence>
<dbReference type="GO" id="GO:0000139">
    <property type="term" value="C:Golgi membrane"/>
    <property type="evidence" value="ECO:0007669"/>
    <property type="project" value="TreeGrafter"/>
</dbReference>
<gene>
    <name evidence="13" type="ORF">Vbra_11002</name>
</gene>
<reference evidence="13 14" key="1">
    <citation type="submission" date="2014-11" db="EMBL/GenBank/DDBJ databases">
        <authorList>
            <person name="Zhu J."/>
            <person name="Qi W."/>
            <person name="Song R."/>
        </authorList>
    </citation>
    <scope>NUCLEOTIDE SEQUENCE [LARGE SCALE GENOMIC DNA]</scope>
</reference>